<accession>A0A1H7UUE2</accession>
<proteinExistence type="predicted"/>
<dbReference type="STRING" id="43775.SAMN04489760_10296"/>
<dbReference type="RefSeq" id="WP_175476309.1">
    <property type="nucleotide sequence ID" value="NZ_FOBS01000002.1"/>
</dbReference>
<dbReference type="Pfam" id="PF06676">
    <property type="entry name" value="DUF1178"/>
    <property type="match status" value="1"/>
</dbReference>
<sequence length="138" mass="15895">MIIYDLKCEKGHKFEGWFKDRKAFEEQKEQKMIACPICGSFEAQQLPSSPKIVSRNSGSDGKKDPRETSQMSLLQKFQDYVNKHFEDVGERFAEVALNIFHGKEDPRNIKGTTTKQEEDLLKDEGVKFLKIPLPKLDS</sequence>
<reference evidence="2 3" key="1">
    <citation type="submission" date="2016-10" db="EMBL/GenBank/DDBJ databases">
        <authorList>
            <person name="de Groot N.N."/>
        </authorList>
    </citation>
    <scope>NUCLEOTIDE SEQUENCE [LARGE SCALE GENOMIC DNA]</scope>
    <source>
        <strain evidence="2 3">DSM 8423</strain>
    </source>
</reference>
<dbReference type="InterPro" id="IPR009562">
    <property type="entry name" value="DUF1178"/>
</dbReference>
<dbReference type="Proteomes" id="UP000198744">
    <property type="component" value="Unassembled WGS sequence"/>
</dbReference>
<protein>
    <submittedName>
        <fullName evidence="2">Uncharacterized protein</fullName>
    </submittedName>
</protein>
<gene>
    <name evidence="2" type="ORF">SAMN04489760_10296</name>
</gene>
<evidence type="ECO:0000256" key="1">
    <source>
        <dbReference type="SAM" id="MobiDB-lite"/>
    </source>
</evidence>
<evidence type="ECO:0000313" key="3">
    <source>
        <dbReference type="Proteomes" id="UP000198744"/>
    </source>
</evidence>
<dbReference type="PIRSF" id="PIRSF032131">
    <property type="entry name" value="UCP032131"/>
    <property type="match status" value="1"/>
</dbReference>
<feature type="region of interest" description="Disordered" evidence="1">
    <location>
        <begin position="45"/>
        <end position="69"/>
    </location>
</feature>
<name>A0A1H7UUE2_9BACT</name>
<dbReference type="AlphaFoldDB" id="A0A1H7UUE2"/>
<evidence type="ECO:0000313" key="2">
    <source>
        <dbReference type="EMBL" id="SEM00305.1"/>
    </source>
</evidence>
<dbReference type="EMBL" id="FOBS01000002">
    <property type="protein sequence ID" value="SEM00305.1"/>
    <property type="molecule type" value="Genomic_DNA"/>
</dbReference>
<organism evidence="2 3">
    <name type="scientific">Syntrophus gentianae</name>
    <dbReference type="NCBI Taxonomy" id="43775"/>
    <lineage>
        <taxon>Bacteria</taxon>
        <taxon>Pseudomonadati</taxon>
        <taxon>Thermodesulfobacteriota</taxon>
        <taxon>Syntrophia</taxon>
        <taxon>Syntrophales</taxon>
        <taxon>Syntrophaceae</taxon>
        <taxon>Syntrophus</taxon>
    </lineage>
</organism>
<keyword evidence="3" id="KW-1185">Reference proteome</keyword>